<feature type="domain" description="C2H2-type" evidence="10">
    <location>
        <begin position="307"/>
        <end position="334"/>
    </location>
</feature>
<dbReference type="PANTHER" id="PTHR24388:SF54">
    <property type="entry name" value="PROTEIN ESCARGOT"/>
    <property type="match status" value="1"/>
</dbReference>
<evidence type="ECO:0000313" key="13">
    <source>
        <dbReference type="Proteomes" id="UP000675881"/>
    </source>
</evidence>
<evidence type="ECO:0000256" key="6">
    <source>
        <dbReference type="ARBA" id="ARBA00023242"/>
    </source>
</evidence>
<feature type="domain" description="C2H2-type" evidence="10">
    <location>
        <begin position="363"/>
        <end position="386"/>
    </location>
</feature>
<protein>
    <submittedName>
        <fullName evidence="11">KRAB</fullName>
    </submittedName>
    <submittedName>
        <fullName evidence="12">Oocyte zinc finger protein XlCOF7.1like [Xenopus (Silurana) tropicalis]</fullName>
    </submittedName>
</protein>
<dbReference type="EMBL" id="HACA01029850">
    <property type="protein sequence ID" value="CDW47211.1"/>
    <property type="molecule type" value="Transcribed_RNA"/>
</dbReference>
<dbReference type="GO" id="GO:0008270">
    <property type="term" value="F:zinc ion binding"/>
    <property type="evidence" value="ECO:0007669"/>
    <property type="project" value="UniProtKB-KW"/>
</dbReference>
<dbReference type="InterPro" id="IPR000210">
    <property type="entry name" value="BTB/POZ_dom"/>
</dbReference>
<dbReference type="Proteomes" id="UP000675881">
    <property type="component" value="Chromosome 8"/>
</dbReference>
<dbReference type="OrthoDB" id="6482909at2759"/>
<accession>A0A0K2VBA4</accession>
<dbReference type="InterPro" id="IPR036236">
    <property type="entry name" value="Znf_C2H2_sf"/>
</dbReference>
<keyword evidence="4 8" id="KW-0863">Zinc-finger</keyword>
<dbReference type="GO" id="GO:0005634">
    <property type="term" value="C:nucleus"/>
    <property type="evidence" value="ECO:0007669"/>
    <property type="project" value="UniProtKB-SubCell"/>
</dbReference>
<reference evidence="12" key="1">
    <citation type="submission" date="2014-05" db="EMBL/GenBank/DDBJ databases">
        <authorList>
            <person name="Chronopoulou M."/>
        </authorList>
    </citation>
    <scope>NUCLEOTIDE SEQUENCE</scope>
    <source>
        <tissue evidence="12">Whole organism</tissue>
    </source>
</reference>
<evidence type="ECO:0000256" key="2">
    <source>
        <dbReference type="ARBA" id="ARBA00022723"/>
    </source>
</evidence>
<proteinExistence type="inferred from homology"/>
<evidence type="ECO:0000256" key="1">
    <source>
        <dbReference type="ARBA" id="ARBA00004123"/>
    </source>
</evidence>
<evidence type="ECO:0000313" key="11">
    <source>
        <dbReference type="EMBL" id="CAF3030111.1"/>
    </source>
</evidence>
<feature type="domain" description="C2H2-type" evidence="10">
    <location>
        <begin position="249"/>
        <end position="273"/>
    </location>
</feature>
<sequence>MVLLRGETYSLLNIEEFLISNHFTNTSLSVVNQGVKSSIRVHSLVLASCSPFLKGLLLMGLPHQDEEILLTGVSHEELQSLVQFLYTGFVDLPSREFYNSFLGLLQSLNIKLDQLRMEELLAPSTLLNSREDALSSEEDLWVLKDQGNVLTTLDDSEILYEFPIKLDESSGNNCHQQLLLPLELENIDPVPLLIDEVDESALHSSLSMSLTPPSPSMKRFPCLQCSKTFPSKYYLKFHLNSVHATSSSHPCPDCGKGFSGNYYLRQHMRRMHSEGGRSHTCSICSSSFGLKYDLIVHQRTHESVKRFHCQICSKTYSNSRALKEHSRTHTGERPYECKECKKCFALPKTLRVHYRQHSGERPYLCPSCGMTFVQNSTLKNHIKSYH</sequence>
<feature type="domain" description="C2H2-type" evidence="10">
    <location>
        <begin position="335"/>
        <end position="362"/>
    </location>
</feature>
<dbReference type="Pfam" id="PF00096">
    <property type="entry name" value="zf-C2H2"/>
    <property type="match status" value="5"/>
</dbReference>
<comment type="subcellular location">
    <subcellularLocation>
        <location evidence="1">Nucleus</location>
    </subcellularLocation>
</comment>
<dbReference type="GO" id="GO:0000978">
    <property type="term" value="F:RNA polymerase II cis-regulatory region sequence-specific DNA binding"/>
    <property type="evidence" value="ECO:0007669"/>
    <property type="project" value="TreeGrafter"/>
</dbReference>
<dbReference type="FunFam" id="3.30.160.60:FF:000744">
    <property type="entry name" value="zinc finger E-box-binding homeobox 1"/>
    <property type="match status" value="1"/>
</dbReference>
<dbReference type="Pfam" id="PF00651">
    <property type="entry name" value="BTB"/>
    <property type="match status" value="1"/>
</dbReference>
<evidence type="ECO:0000256" key="7">
    <source>
        <dbReference type="ARBA" id="ARBA00037948"/>
    </source>
</evidence>
<dbReference type="FunFam" id="3.30.160.60:FF:000538">
    <property type="entry name" value="zinc finger protein 853"/>
    <property type="match status" value="1"/>
</dbReference>
<name>A0A0K2VBA4_LEPSM</name>
<feature type="domain" description="C2H2-type" evidence="10">
    <location>
        <begin position="279"/>
        <end position="306"/>
    </location>
</feature>
<dbReference type="PROSITE" id="PS50157">
    <property type="entry name" value="ZINC_FINGER_C2H2_2"/>
    <property type="match status" value="6"/>
</dbReference>
<evidence type="ECO:0000313" key="12">
    <source>
        <dbReference type="EMBL" id="CDW47211.1"/>
    </source>
</evidence>
<evidence type="ECO:0000256" key="3">
    <source>
        <dbReference type="ARBA" id="ARBA00022737"/>
    </source>
</evidence>
<evidence type="ECO:0000259" key="10">
    <source>
        <dbReference type="PROSITE" id="PS50157"/>
    </source>
</evidence>
<dbReference type="FunFam" id="3.30.160.60:FF:000446">
    <property type="entry name" value="Zinc finger protein"/>
    <property type="match status" value="1"/>
</dbReference>
<dbReference type="SUPFAM" id="SSF57667">
    <property type="entry name" value="beta-beta-alpha zinc fingers"/>
    <property type="match status" value="3"/>
</dbReference>
<keyword evidence="13" id="KW-1185">Reference proteome</keyword>
<evidence type="ECO:0000256" key="8">
    <source>
        <dbReference type="PROSITE-ProRule" id="PRU00042"/>
    </source>
</evidence>
<dbReference type="EMBL" id="HG994587">
    <property type="protein sequence ID" value="CAF3030111.1"/>
    <property type="molecule type" value="Genomic_DNA"/>
</dbReference>
<reference evidence="11" key="2">
    <citation type="submission" date="2021-02" db="EMBL/GenBank/DDBJ databases">
        <authorList>
            <person name="Bekaert M."/>
        </authorList>
    </citation>
    <scope>NUCLEOTIDE SEQUENCE</scope>
    <source>
        <strain evidence="11">IoA-00</strain>
    </source>
</reference>
<dbReference type="InterPro" id="IPR011333">
    <property type="entry name" value="SKP1/BTB/POZ_sf"/>
</dbReference>
<dbReference type="InterPro" id="IPR050527">
    <property type="entry name" value="Snail/Krueppel_Znf"/>
</dbReference>
<keyword evidence="2" id="KW-0479">Metal-binding</keyword>
<dbReference type="SUPFAM" id="SSF54695">
    <property type="entry name" value="POZ domain"/>
    <property type="match status" value="1"/>
</dbReference>
<keyword evidence="3" id="KW-0677">Repeat</keyword>
<evidence type="ECO:0000256" key="4">
    <source>
        <dbReference type="ARBA" id="ARBA00022771"/>
    </source>
</evidence>
<feature type="domain" description="BTB" evidence="9">
    <location>
        <begin position="24"/>
        <end position="94"/>
    </location>
</feature>
<evidence type="ECO:0000256" key="5">
    <source>
        <dbReference type="ARBA" id="ARBA00022833"/>
    </source>
</evidence>
<comment type="similarity">
    <text evidence="7">Belongs to the snail C2H2-type zinc-finger protein family.</text>
</comment>
<dbReference type="Gene3D" id="3.30.710.10">
    <property type="entry name" value="Potassium Channel Kv1.1, Chain A"/>
    <property type="match status" value="1"/>
</dbReference>
<dbReference type="PROSITE" id="PS50097">
    <property type="entry name" value="BTB"/>
    <property type="match status" value="1"/>
</dbReference>
<feature type="domain" description="C2H2-type" evidence="10">
    <location>
        <begin position="220"/>
        <end position="248"/>
    </location>
</feature>
<keyword evidence="5" id="KW-0862">Zinc</keyword>
<gene>
    <name evidence="11" type="ORF">LSAA_14325</name>
</gene>
<dbReference type="AlphaFoldDB" id="A0A0K2VBA4"/>
<dbReference type="FunFam" id="3.30.160.60:FF:000710">
    <property type="entry name" value="Zinc finger protein 768"/>
    <property type="match status" value="1"/>
</dbReference>
<dbReference type="SMART" id="SM00355">
    <property type="entry name" value="ZnF_C2H2"/>
    <property type="match status" value="6"/>
</dbReference>
<dbReference type="Gene3D" id="3.30.160.60">
    <property type="entry name" value="Classic Zinc Finger"/>
    <property type="match status" value="6"/>
</dbReference>
<dbReference type="SMART" id="SM00225">
    <property type="entry name" value="BTB"/>
    <property type="match status" value="1"/>
</dbReference>
<evidence type="ECO:0000259" key="9">
    <source>
        <dbReference type="PROSITE" id="PS50097"/>
    </source>
</evidence>
<dbReference type="PANTHER" id="PTHR24388">
    <property type="entry name" value="ZINC FINGER PROTEIN"/>
    <property type="match status" value="1"/>
</dbReference>
<keyword evidence="6" id="KW-0539">Nucleus</keyword>
<dbReference type="GO" id="GO:0000981">
    <property type="term" value="F:DNA-binding transcription factor activity, RNA polymerase II-specific"/>
    <property type="evidence" value="ECO:0007669"/>
    <property type="project" value="TreeGrafter"/>
</dbReference>
<dbReference type="PROSITE" id="PS00028">
    <property type="entry name" value="ZINC_FINGER_C2H2_1"/>
    <property type="match status" value="6"/>
</dbReference>
<organism evidence="12">
    <name type="scientific">Lepeophtheirus salmonis</name>
    <name type="common">Salmon louse</name>
    <name type="synonym">Caligus salmonis</name>
    <dbReference type="NCBI Taxonomy" id="72036"/>
    <lineage>
        <taxon>Eukaryota</taxon>
        <taxon>Metazoa</taxon>
        <taxon>Ecdysozoa</taxon>
        <taxon>Arthropoda</taxon>
        <taxon>Crustacea</taxon>
        <taxon>Multicrustacea</taxon>
        <taxon>Hexanauplia</taxon>
        <taxon>Copepoda</taxon>
        <taxon>Siphonostomatoida</taxon>
        <taxon>Caligidae</taxon>
        <taxon>Lepeophtheirus</taxon>
    </lineage>
</organism>
<dbReference type="InterPro" id="IPR013087">
    <property type="entry name" value="Znf_C2H2_type"/>
</dbReference>